<dbReference type="CDD" id="cd00067">
    <property type="entry name" value="GAL4"/>
    <property type="match status" value="1"/>
</dbReference>
<dbReference type="GO" id="GO:0003677">
    <property type="term" value="F:DNA binding"/>
    <property type="evidence" value="ECO:0007669"/>
    <property type="project" value="InterPro"/>
</dbReference>
<sequence length="534" mass="59127">MGTSDAPALSLNACISCKSGKRKCNRQRPTCSTCARVGRTCNYEEDSANYLQGSVTFRSQSYPATSNDGGFMRSHASSNSGYGYSPERSFNSPAVSVDPFRHEALRQPTVTVAISTEATRIIGTPEGFQTMASKYFEGPGCRLPIISQVRFFERLPAILSNPHADFILLCLSMHLLSQPPAMTGQNMQSTLYVSVKSHISLLEATSFLSLEVIQARLLITFYEMGHGIHPAATVSIAACAQMSRLLGLNKKKFQSPDDGYAAKIVAEEEKRVWWAVVNLDRYINLLNGDSLFHTEDPQAEDHLPMDGTLWAQNTIPDTAPLSLTTPSNILVRPFARECQISHLIGRVLRHVFEPSSDPDFHLQEALQLERTLMAFMPLLIEEQTKFQYYCAALGMCSSALFILYESTLLSNKTTNSPAYQSSLHDSIETTSTRICEFSRHLFGDPDAVNFDTTSPVVIHSLYQAAVVQLRIWREKGEIRNKNSLEGLKTVLGYFNRRWSMAGRYLEVLEGVGEGVLCAMVPVNGSYVSPNSPGS</sequence>
<evidence type="ECO:0000256" key="2">
    <source>
        <dbReference type="ARBA" id="ARBA00022723"/>
    </source>
</evidence>
<gene>
    <name evidence="7" type="ORF">PAC_11689</name>
</gene>
<dbReference type="Pfam" id="PF04082">
    <property type="entry name" value="Fungal_trans"/>
    <property type="match status" value="1"/>
</dbReference>
<evidence type="ECO:0000256" key="4">
    <source>
        <dbReference type="ARBA" id="ARBA00023163"/>
    </source>
</evidence>
<dbReference type="PANTHER" id="PTHR47338:SF20">
    <property type="entry name" value="ZN(II)2CYS6 TRANSCRIPTION FACTOR (EUROFUNG)"/>
    <property type="match status" value="1"/>
</dbReference>
<reference evidence="7 8" key="1">
    <citation type="submission" date="2016-03" db="EMBL/GenBank/DDBJ databases">
        <authorList>
            <person name="Ploux O."/>
        </authorList>
    </citation>
    <scope>NUCLEOTIDE SEQUENCE [LARGE SCALE GENOMIC DNA]</scope>
    <source>
        <strain evidence="7 8">UAMH 11012</strain>
    </source>
</reference>
<evidence type="ECO:0000259" key="6">
    <source>
        <dbReference type="PROSITE" id="PS50048"/>
    </source>
</evidence>
<protein>
    <recommendedName>
        <fullName evidence="6">Zn(2)-C6 fungal-type domain-containing protein</fullName>
    </recommendedName>
</protein>
<proteinExistence type="predicted"/>
<feature type="domain" description="Zn(2)-C6 fungal-type" evidence="6">
    <location>
        <begin position="13"/>
        <end position="43"/>
    </location>
</feature>
<keyword evidence="2" id="KW-0479">Metal-binding</keyword>
<evidence type="ECO:0000256" key="1">
    <source>
        <dbReference type="ARBA" id="ARBA00004123"/>
    </source>
</evidence>
<keyword evidence="3" id="KW-0805">Transcription regulation</keyword>
<dbReference type="Proteomes" id="UP000184330">
    <property type="component" value="Unassembled WGS sequence"/>
</dbReference>
<comment type="subcellular location">
    <subcellularLocation>
        <location evidence="1">Nucleus</location>
    </subcellularLocation>
</comment>
<dbReference type="GO" id="GO:0008270">
    <property type="term" value="F:zinc ion binding"/>
    <property type="evidence" value="ECO:0007669"/>
    <property type="project" value="InterPro"/>
</dbReference>
<dbReference type="PROSITE" id="PS00463">
    <property type="entry name" value="ZN2_CY6_FUNGAL_1"/>
    <property type="match status" value="1"/>
</dbReference>
<dbReference type="GO" id="GO:0006351">
    <property type="term" value="P:DNA-templated transcription"/>
    <property type="evidence" value="ECO:0007669"/>
    <property type="project" value="InterPro"/>
</dbReference>
<dbReference type="GO" id="GO:0000981">
    <property type="term" value="F:DNA-binding transcription factor activity, RNA polymerase II-specific"/>
    <property type="evidence" value="ECO:0007669"/>
    <property type="project" value="InterPro"/>
</dbReference>
<dbReference type="PROSITE" id="PS50048">
    <property type="entry name" value="ZN2_CY6_FUNGAL_2"/>
    <property type="match status" value="1"/>
</dbReference>
<dbReference type="Gene3D" id="4.10.240.10">
    <property type="entry name" value="Zn(2)-C6 fungal-type DNA-binding domain"/>
    <property type="match status" value="1"/>
</dbReference>
<keyword evidence="5" id="KW-0539">Nucleus</keyword>
<evidence type="ECO:0000313" key="8">
    <source>
        <dbReference type="Proteomes" id="UP000184330"/>
    </source>
</evidence>
<dbReference type="InterPro" id="IPR050815">
    <property type="entry name" value="TF_fung"/>
</dbReference>
<dbReference type="InterPro" id="IPR007219">
    <property type="entry name" value="XnlR_reg_dom"/>
</dbReference>
<dbReference type="InterPro" id="IPR001138">
    <property type="entry name" value="Zn2Cys6_DnaBD"/>
</dbReference>
<organism evidence="7 8">
    <name type="scientific">Phialocephala subalpina</name>
    <dbReference type="NCBI Taxonomy" id="576137"/>
    <lineage>
        <taxon>Eukaryota</taxon>
        <taxon>Fungi</taxon>
        <taxon>Dikarya</taxon>
        <taxon>Ascomycota</taxon>
        <taxon>Pezizomycotina</taxon>
        <taxon>Leotiomycetes</taxon>
        <taxon>Helotiales</taxon>
        <taxon>Mollisiaceae</taxon>
        <taxon>Phialocephala</taxon>
        <taxon>Phialocephala fortinii species complex</taxon>
    </lineage>
</organism>
<evidence type="ECO:0000256" key="3">
    <source>
        <dbReference type="ARBA" id="ARBA00023015"/>
    </source>
</evidence>
<dbReference type="CDD" id="cd12148">
    <property type="entry name" value="fungal_TF_MHR"/>
    <property type="match status" value="1"/>
</dbReference>
<evidence type="ECO:0000313" key="7">
    <source>
        <dbReference type="EMBL" id="CZR61792.1"/>
    </source>
</evidence>
<dbReference type="SUPFAM" id="SSF57701">
    <property type="entry name" value="Zn2/Cys6 DNA-binding domain"/>
    <property type="match status" value="1"/>
</dbReference>
<dbReference type="InterPro" id="IPR036864">
    <property type="entry name" value="Zn2-C6_fun-type_DNA-bd_sf"/>
</dbReference>
<keyword evidence="4" id="KW-0804">Transcription</keyword>
<keyword evidence="8" id="KW-1185">Reference proteome</keyword>
<evidence type="ECO:0000256" key="5">
    <source>
        <dbReference type="ARBA" id="ARBA00023242"/>
    </source>
</evidence>
<dbReference type="STRING" id="576137.A0A1L7X9V8"/>
<dbReference type="Pfam" id="PF00172">
    <property type="entry name" value="Zn_clus"/>
    <property type="match status" value="1"/>
</dbReference>
<dbReference type="OrthoDB" id="3522308at2759"/>
<name>A0A1L7X9V8_9HELO</name>
<dbReference type="GO" id="GO:0005634">
    <property type="term" value="C:nucleus"/>
    <property type="evidence" value="ECO:0007669"/>
    <property type="project" value="UniProtKB-SubCell"/>
</dbReference>
<dbReference type="AlphaFoldDB" id="A0A1L7X9V8"/>
<dbReference type="PANTHER" id="PTHR47338">
    <property type="entry name" value="ZN(II)2CYS6 TRANSCRIPTION FACTOR (EUROFUNG)-RELATED"/>
    <property type="match status" value="1"/>
</dbReference>
<dbReference type="SMART" id="SM00066">
    <property type="entry name" value="GAL4"/>
    <property type="match status" value="1"/>
</dbReference>
<accession>A0A1L7X9V8</accession>
<dbReference type="EMBL" id="FJOG01000019">
    <property type="protein sequence ID" value="CZR61792.1"/>
    <property type="molecule type" value="Genomic_DNA"/>
</dbReference>